<dbReference type="Proteomes" id="UP001314170">
    <property type="component" value="Unassembled WGS sequence"/>
</dbReference>
<dbReference type="EMBL" id="CAWUPB010000913">
    <property type="protein sequence ID" value="CAK7329424.1"/>
    <property type="molecule type" value="Genomic_DNA"/>
</dbReference>
<evidence type="ECO:0000313" key="3">
    <source>
        <dbReference type="Proteomes" id="UP001314170"/>
    </source>
</evidence>
<proteinExistence type="predicted"/>
<feature type="region of interest" description="Disordered" evidence="1">
    <location>
        <begin position="1"/>
        <end position="34"/>
    </location>
</feature>
<sequence>MDAIPRNIEKEGLPVMPTNHGTNHFNGHKDNDVLSIKENRDVDKHGGKEIDDMNLAVAEQQMMASLEAQAVLANPQSTQELKKLAALTLYSKQCRKCNHQHKHV</sequence>
<evidence type="ECO:0000256" key="1">
    <source>
        <dbReference type="SAM" id="MobiDB-lite"/>
    </source>
</evidence>
<organism evidence="2 3">
    <name type="scientific">Dovyalis caffra</name>
    <dbReference type="NCBI Taxonomy" id="77055"/>
    <lineage>
        <taxon>Eukaryota</taxon>
        <taxon>Viridiplantae</taxon>
        <taxon>Streptophyta</taxon>
        <taxon>Embryophyta</taxon>
        <taxon>Tracheophyta</taxon>
        <taxon>Spermatophyta</taxon>
        <taxon>Magnoliopsida</taxon>
        <taxon>eudicotyledons</taxon>
        <taxon>Gunneridae</taxon>
        <taxon>Pentapetalae</taxon>
        <taxon>rosids</taxon>
        <taxon>fabids</taxon>
        <taxon>Malpighiales</taxon>
        <taxon>Salicaceae</taxon>
        <taxon>Flacourtieae</taxon>
        <taxon>Dovyalis</taxon>
    </lineage>
</organism>
<comment type="caution">
    <text evidence="2">The sequence shown here is derived from an EMBL/GenBank/DDBJ whole genome shotgun (WGS) entry which is preliminary data.</text>
</comment>
<accession>A0AAV1RA80</accession>
<protein>
    <submittedName>
        <fullName evidence="2">Uncharacterized protein</fullName>
    </submittedName>
</protein>
<name>A0AAV1RA80_9ROSI</name>
<evidence type="ECO:0000313" key="2">
    <source>
        <dbReference type="EMBL" id="CAK7329424.1"/>
    </source>
</evidence>
<dbReference type="AlphaFoldDB" id="A0AAV1RA80"/>
<gene>
    <name evidence="2" type="ORF">DCAF_LOCUS7179</name>
</gene>
<keyword evidence="3" id="KW-1185">Reference proteome</keyword>
<reference evidence="2 3" key="1">
    <citation type="submission" date="2024-01" db="EMBL/GenBank/DDBJ databases">
        <authorList>
            <person name="Waweru B."/>
        </authorList>
    </citation>
    <scope>NUCLEOTIDE SEQUENCE [LARGE SCALE GENOMIC DNA]</scope>
</reference>